<feature type="transmembrane region" description="Helical" evidence="2">
    <location>
        <begin position="3637"/>
        <end position="3662"/>
    </location>
</feature>
<feature type="compositionally biased region" description="Low complexity" evidence="1">
    <location>
        <begin position="304"/>
        <end position="318"/>
    </location>
</feature>
<feature type="region of interest" description="Disordered" evidence="1">
    <location>
        <begin position="1924"/>
        <end position="1951"/>
    </location>
</feature>
<keyword evidence="2" id="KW-1133">Transmembrane helix</keyword>
<evidence type="ECO:0000256" key="2">
    <source>
        <dbReference type="SAM" id="Phobius"/>
    </source>
</evidence>
<dbReference type="InterPro" id="IPR029063">
    <property type="entry name" value="SAM-dependent_MTases_sf"/>
</dbReference>
<keyword evidence="2" id="KW-0472">Membrane</keyword>
<feature type="region of interest" description="Disordered" evidence="1">
    <location>
        <begin position="430"/>
        <end position="454"/>
    </location>
</feature>
<name>A0A1Q9CBX1_SYMMI</name>
<feature type="compositionally biased region" description="Basic and acidic residues" evidence="1">
    <location>
        <begin position="2332"/>
        <end position="2343"/>
    </location>
</feature>
<feature type="compositionally biased region" description="Basic and acidic residues" evidence="1">
    <location>
        <begin position="1883"/>
        <end position="1896"/>
    </location>
</feature>
<feature type="region of interest" description="Disordered" evidence="1">
    <location>
        <begin position="2330"/>
        <end position="2381"/>
    </location>
</feature>
<dbReference type="Gene3D" id="3.40.50.150">
    <property type="entry name" value="Vaccinia Virus protein VP39"/>
    <property type="match status" value="1"/>
</dbReference>
<feature type="region of interest" description="Disordered" evidence="1">
    <location>
        <begin position="1841"/>
        <end position="1866"/>
    </location>
</feature>
<feature type="region of interest" description="Disordered" evidence="1">
    <location>
        <begin position="380"/>
        <end position="409"/>
    </location>
</feature>
<feature type="compositionally biased region" description="Acidic residues" evidence="1">
    <location>
        <begin position="2344"/>
        <end position="2357"/>
    </location>
</feature>
<feature type="region of interest" description="Disordered" evidence="1">
    <location>
        <begin position="1784"/>
        <end position="1828"/>
    </location>
</feature>
<feature type="region of interest" description="Disordered" evidence="1">
    <location>
        <begin position="1883"/>
        <end position="1908"/>
    </location>
</feature>
<evidence type="ECO:0000313" key="3">
    <source>
        <dbReference type="EMBL" id="OLP80433.1"/>
    </source>
</evidence>
<evidence type="ECO:0000313" key="4">
    <source>
        <dbReference type="Proteomes" id="UP000186817"/>
    </source>
</evidence>
<proteinExistence type="predicted"/>
<organism evidence="3 4">
    <name type="scientific">Symbiodinium microadriaticum</name>
    <name type="common">Dinoflagellate</name>
    <name type="synonym">Zooxanthella microadriatica</name>
    <dbReference type="NCBI Taxonomy" id="2951"/>
    <lineage>
        <taxon>Eukaryota</taxon>
        <taxon>Sar</taxon>
        <taxon>Alveolata</taxon>
        <taxon>Dinophyceae</taxon>
        <taxon>Suessiales</taxon>
        <taxon>Symbiodiniaceae</taxon>
        <taxon>Symbiodinium</taxon>
    </lineage>
</organism>
<dbReference type="Proteomes" id="UP000186817">
    <property type="component" value="Unassembled WGS sequence"/>
</dbReference>
<gene>
    <name evidence="3" type="ORF">AK812_SmicGene39156</name>
</gene>
<feature type="region of interest" description="Disordered" evidence="1">
    <location>
        <begin position="1342"/>
        <end position="1375"/>
    </location>
</feature>
<dbReference type="OrthoDB" id="435135at2759"/>
<keyword evidence="4" id="KW-1185">Reference proteome</keyword>
<feature type="compositionally biased region" description="Basic and acidic residues" evidence="1">
    <location>
        <begin position="2497"/>
        <end position="2516"/>
    </location>
</feature>
<reference evidence="3 4" key="1">
    <citation type="submission" date="2016-02" db="EMBL/GenBank/DDBJ databases">
        <title>Genome analysis of coral dinoflagellate symbionts highlights evolutionary adaptations to a symbiotic lifestyle.</title>
        <authorList>
            <person name="Aranda M."/>
            <person name="Li Y."/>
            <person name="Liew Y.J."/>
            <person name="Baumgarten S."/>
            <person name="Simakov O."/>
            <person name="Wilson M."/>
            <person name="Piel J."/>
            <person name="Ashoor H."/>
            <person name="Bougouffa S."/>
            <person name="Bajic V.B."/>
            <person name="Ryu T."/>
            <person name="Ravasi T."/>
            <person name="Bayer T."/>
            <person name="Micklem G."/>
            <person name="Kim H."/>
            <person name="Bhak J."/>
            <person name="Lajeunesse T.C."/>
            <person name="Voolstra C.R."/>
        </authorList>
    </citation>
    <scope>NUCLEOTIDE SEQUENCE [LARGE SCALE GENOMIC DNA]</scope>
    <source>
        <strain evidence="3 4">CCMP2467</strain>
    </source>
</reference>
<keyword evidence="2" id="KW-0812">Transmembrane</keyword>
<accession>A0A1Q9CBX1</accession>
<evidence type="ECO:0000256" key="1">
    <source>
        <dbReference type="SAM" id="MobiDB-lite"/>
    </source>
</evidence>
<protein>
    <submittedName>
        <fullName evidence="3">Uncharacterized protein</fullName>
    </submittedName>
</protein>
<feature type="compositionally biased region" description="Basic residues" evidence="1">
    <location>
        <begin position="1793"/>
        <end position="1805"/>
    </location>
</feature>
<feature type="region of interest" description="Disordered" evidence="1">
    <location>
        <begin position="2490"/>
        <end position="2516"/>
    </location>
</feature>
<dbReference type="EMBL" id="LSRX01001380">
    <property type="protein sequence ID" value="OLP80433.1"/>
    <property type="molecule type" value="Genomic_DNA"/>
</dbReference>
<feature type="compositionally biased region" description="Low complexity" evidence="1">
    <location>
        <begin position="1817"/>
        <end position="1828"/>
    </location>
</feature>
<dbReference type="SUPFAM" id="SSF53335">
    <property type="entry name" value="S-adenosyl-L-methionine-dependent methyltransferases"/>
    <property type="match status" value="1"/>
</dbReference>
<sequence>MHRLLVQDHFDTQTDSRAAGEGRITAAIIGANAALLQSLTINITVINDPRSSSSVRIGFERLIFVVAKPLPLLEANKEDIFEKCLFQGSAYWQKHSVWALASVACPADGIDGFSKLWFSREGRHSHAVVVRAVPSGFILCLPFGAIGEEELDQATADGYAGELGPWTSTNVTATSVHGRDQESSPLPLGRLPGDGVWLPLDRRPQHGACRRNPHLWGGPFAVCVAFSHQPPGGPRELPEWRRAGRTSGCIFQEAEVVTEGRATQDLLHQLLEQSTSQASLLEKMQQKLVKMDSLEARLSHLETSESSARAPARPASTSVEGAPAWAPQLFGEGAQAKLDADQVKQLLELAGRGPRNLGDVGAAHAAVLPKASASFLGASAKTRPAPIPQLPAQLEGDEEDGDIPGTGADADANTLARILVQQTQILTQLASSSKKSSDPLQSLLGGGGGGADEAKVPGVRGMAARQLLREQFAAHPERVVAKVRERLALARRKSSAAELEPRDMYLHFQETVPLGTFKTLTYFSFLMAEMWEAAERKQGAELMALLSLGLVFAEQVANEQGHTRLGWLLTARPDPAKAGAPTGCWQIPGLALAAGARRDGVRGCLRENERVAYKRILPAGPGYDLLCIDDHVYLLLIKRSEIHRPPSLNRRDAKLLAQAAASYTREGLRVSAKKAIRNAVSAVVLGGELDGVRGDIAAPRVRSVALAGLSLQLIVLGFCTKDLLQCILGCWVFVCMFRRLFLCLLNQLYHEIKGKDSDEADALHDTTDSDEDSQQVQGLCNVPEHQAWWAKMLQEELGLCFSCLTASDPDPVARAFLRCNNSSRELGYLSMNLREQHADMLADADFLMPHVAVVGTPCNPFSVYGTKRFRDGAQAHAQFSTTFKDLKVWLEDLNPPTAILEQVVGFTQRISPDDARFLSMLEHDCNWKIAGHRVMLKKLEHSIQHEVLEPIAILKSRRYDETPTKIRLPAPVPVSKFGAPRSTSKVATTAKVFQTKMEVAFLMKSVQTKNFTLCRSTVVCPLQLVDSCTIENVRWVQLQNEQRLPSLHAFSRLFPFKASRPATDRHWSNKGAEKALLADDSTWTSHHFLCDVHKSAQVQKAQFELMNGTVSAMIMLAVVASQGNALIEMRSILSNIIRQRLCVRRGTPPREYTTHRESLHDLFLSTGKTAGETTQKLEHRTRSRRLILAHFCNGDLMKQDVVEHWTDSPNVDLEELAKVDRVQDKGASSGVRAGFPFKLFKALLEPVEKFEDPGCKFDMLSWSVTRKYADLRVPEAQALLHGLASLIWTDIATVEATHASTRRITTIKSTQTTALSFEHANSEHLARQFTGLRDVMNIKQGHKQLESKSQKKNAKSVPVTLRRPPKPAPKHSPAGSYRAYMAVNARGLPFGGATLKRVTADYHRSRANPEEFAYYQQLGDAGKVAAKAGHHPFGKRSHSKRQLQQDELVVAHPDSTLGDLRERLSDLKAEEAQLLDQQKNELHESSQVLKHVAAKQPSNLRWGGLETVSEELPADTHGFLHQVGSNSFLQTLHMLAPADMITQAVWPILEKATNTGLKGDLEQGWEEENIMHMHKDAPRPSSVIGRGFEEKPCRLLGLCLCAEGPDADAHYLHQKLVSLYKPFFAVKRKTKAEALADPFLGTGWKDVGFPPATVEPPDESSSWLHAAQDEQEICMKPVYFHIGFCHYGNYNFTVVHLEHTDTIYQEDGSELWVLSLAQDFEFLSAGKAFRKHLNFNRKYIAKFHSIVSDSTPLEVWNVANTVEIAGNSPLPELVVWQGSEEERHNRAAELARKKTSKGSKRKRGKTPPGPNKRGRTADAAGASDPAADPAVQLDAGAVDEEMHGEPDDEHQEDGQIDGAESNTDSDASDLMADELDWMEHELPKLKKNKENQKRNMDTGSARSSVPHEVEELKAEVLARAEARAAKAVETQDDAVDPGDDKTRGTKKKSGTEVVVQVPPYGSLHFYPKSRCQLQQLKSCHWNLSAGRIIAMPVSWWNFLEKLAWIYIVLMRMDVYDDEDARRVHDVMKDIYDYIKSQPPRDMWDFLDPAAAELEALAVRVKQERGSAEDPVVDADGWTASSPAQSAKKPKTMVLVCIMCGKKPKEVKWGNSYDSGKPKGPGCWSCIVAALRLWPHLELEEVCDLCEKDAKSADEIARAKDLLARQEENPFQPMSTVESNRVQGHEVYFKVAFLSESEMVKFLQVTPKALKLTEVTLELQQEGCTMRGYCVSLLDLPGEVRAVCHKVKIFSSTTIKLADTFLSPADQLSQHQGERTFTHLAKVQASRNPPAFRPLQKSSIPSYWDLKEKAAKLLEVWVGVFEIADQFSAGDADAEKVREEKPPSDDSDVEVYEPDEDEQGRNLDQAASSRKENSSGPVNDLEDLDEEMAKVNVRAGGVFPSITRGPKAKTVLETFNGLKPRPKEAVLLEHRIRNCEFAAMLATHCRSMNKPAMTQAVACMASQGIELPLKIRLQLVERHVNETLALSFETDAATSKTSAEDKESKPQDDKEEKKLTPKEAAKNVLKILLIVPDNIMEEENLIESTFATLVELTKSRHALEMTSVEAENEAKAREQHEQDWEAEPLVVQESMTEGFCSDGLTSVLSNPEQHSIFLEEFLTGFLQGMNEGSDEFKELPDLLQQATMSKIISEPFWEARHDELLRKCGTARLMEPTFKQVTNALLEDSDGYEAMAALELAAKQLQGLRDGMREGSTRFIEAKMGHILDERVGSVLNSDGTTVKPSLVEVIIHASKMLGRDQMVQKLLKWKKQCATALSWRSLEEEVAKINMTSSQELASVDLKPLAEAISKCSETDPLPQSTLTALEDMVPKLLRLFKMRVEGVVHQSISKAEFTCAELAVNKCTGHALHEYFGAQLALIKNGISYRAQLQAIDQLGNDAGARVAADPQGKKLDLFMKVRRDLVTSMQALVTVETKFPRDDQDEHRTLHRKLMADCGVLSVFKAEVSNNNHKWKDMFSLQLAELTEEVMSAIKSLGDHSQSYELPGKDSWKPEEGFKDYQHCMRTADVTIAQLKGGVVTRHVEQLEKDAVLVPIEFVPTALYEAIMSLEKFLGRFQDMKTSLAEERDAAVDTIGKARERTTLAKALVCEALLRHGLSQKVKSTGKDLVRNQLAEVAGGSMQEEQVCGLLLEAARRLSHHSAEYAGRLEQLDEAPELEPSLPPQLAEGIIFDFLEVFRGHGNLTLTAQAFGLQVHPGFDLRDGPDGDMASESCMWQVIGLIGRRVVAYVHLGPPCTTFGTMRRPRVRSKSSPWGFLPSETATHEGNSLAMRTGFILHLCASYGVLGSCEQPVGSVMYKLDIFERLQLRGFFTVSFPCCNFGTPFEKGSKWLVNNPSLLELSAKCQCPLRNKHLRLDSCVTKATIPLFEELCRPSCEAVFGIRPSPGDALCRFSGCYPLPLCRKIFELQTPAIKSMRSRDVSTSRAPHQPPRWVGDLGQCLKWKKLLQYRFRKVNHINVNEQLFYRSLIKHVAKTSPSRKFAVLLDSRVVIGCNSKGRSSSASLNYHLSTPLPYIVGGNLYPAHIHVNTHDNASDDPSRLVALREPAASTPLLTRFLNGSSQYLTAARLADDCKGVPGLWARLVLVTLALLGDASPPPGLSSASLWMLQEEEPGERSMIIPVAVFKAAVCLAVLWNWPVFAAGLLLGFNGLLRWQQRRTLEHYLQDVAGQILLSDVAESHRESILLLAKFCLPVLKAAGCTF</sequence>
<comment type="caution">
    <text evidence="3">The sequence shown here is derived from an EMBL/GenBank/DDBJ whole genome shotgun (WGS) entry which is preliminary data.</text>
</comment>
<feature type="region of interest" description="Disordered" evidence="1">
    <location>
        <begin position="300"/>
        <end position="321"/>
    </location>
</feature>
<feature type="compositionally biased region" description="Acidic residues" evidence="1">
    <location>
        <begin position="1846"/>
        <end position="1855"/>
    </location>
</feature>